<dbReference type="InterPro" id="IPR050156">
    <property type="entry name" value="TC-AMP_synthase_SUA5"/>
</dbReference>
<protein>
    <recommendedName>
        <fullName evidence="10">L-threonylcarbamoyladenylate synthase</fullName>
        <ecNumber evidence="3">2.7.7.87</ecNumber>
    </recommendedName>
    <alternativeName>
        <fullName evidence="10">L-threonylcarbamoyladenylate synthase</fullName>
    </alternativeName>
</protein>
<evidence type="ECO:0000256" key="9">
    <source>
        <dbReference type="ARBA" id="ARBA00022840"/>
    </source>
</evidence>
<name>A0A8J6YBG5_9BACT</name>
<gene>
    <name evidence="13" type="ORF">IFJ97_03640</name>
</gene>
<keyword evidence="6" id="KW-0819">tRNA processing</keyword>
<evidence type="ECO:0000259" key="12">
    <source>
        <dbReference type="PROSITE" id="PS51163"/>
    </source>
</evidence>
<evidence type="ECO:0000256" key="11">
    <source>
        <dbReference type="ARBA" id="ARBA00048366"/>
    </source>
</evidence>
<dbReference type="GO" id="GO:0003725">
    <property type="term" value="F:double-stranded RNA binding"/>
    <property type="evidence" value="ECO:0007669"/>
    <property type="project" value="InterPro"/>
</dbReference>
<keyword evidence="8" id="KW-0547">Nucleotide-binding</keyword>
<comment type="similarity">
    <text evidence="2">Belongs to the SUA5 family.</text>
</comment>
<dbReference type="GO" id="GO:0000049">
    <property type="term" value="F:tRNA binding"/>
    <property type="evidence" value="ECO:0007669"/>
    <property type="project" value="TreeGrafter"/>
</dbReference>
<dbReference type="PROSITE" id="PS51163">
    <property type="entry name" value="YRDC"/>
    <property type="match status" value="1"/>
</dbReference>
<dbReference type="GO" id="GO:0008033">
    <property type="term" value="P:tRNA processing"/>
    <property type="evidence" value="ECO:0007669"/>
    <property type="project" value="UniProtKB-KW"/>
</dbReference>
<dbReference type="PANTHER" id="PTHR17490:SF16">
    <property type="entry name" value="THREONYLCARBAMOYL-AMP SYNTHASE"/>
    <property type="match status" value="1"/>
</dbReference>
<evidence type="ECO:0000256" key="5">
    <source>
        <dbReference type="ARBA" id="ARBA00022679"/>
    </source>
</evidence>
<dbReference type="GO" id="GO:0006450">
    <property type="term" value="P:regulation of translational fidelity"/>
    <property type="evidence" value="ECO:0007669"/>
    <property type="project" value="TreeGrafter"/>
</dbReference>
<organism evidence="13 14">
    <name type="scientific">Candidatus Sulfomarinibacter kjeldsenii</name>
    <dbReference type="NCBI Taxonomy" id="2885994"/>
    <lineage>
        <taxon>Bacteria</taxon>
        <taxon>Pseudomonadati</taxon>
        <taxon>Acidobacteriota</taxon>
        <taxon>Thermoanaerobaculia</taxon>
        <taxon>Thermoanaerobaculales</taxon>
        <taxon>Candidatus Sulfomarinibacteraceae</taxon>
        <taxon>Candidatus Sulfomarinibacter</taxon>
    </lineage>
</organism>
<keyword evidence="7" id="KW-0548">Nucleotidyltransferase</keyword>
<keyword evidence="5" id="KW-0808">Transferase</keyword>
<evidence type="ECO:0000313" key="13">
    <source>
        <dbReference type="EMBL" id="MBD3870436.1"/>
    </source>
</evidence>
<dbReference type="GO" id="GO:0061710">
    <property type="term" value="F:L-threonylcarbamoyladenylate synthase"/>
    <property type="evidence" value="ECO:0007669"/>
    <property type="project" value="UniProtKB-EC"/>
</dbReference>
<dbReference type="Pfam" id="PF01300">
    <property type="entry name" value="Sua5_yciO_yrdC"/>
    <property type="match status" value="1"/>
</dbReference>
<dbReference type="Proteomes" id="UP000598633">
    <property type="component" value="Unassembled WGS sequence"/>
</dbReference>
<evidence type="ECO:0000256" key="6">
    <source>
        <dbReference type="ARBA" id="ARBA00022694"/>
    </source>
</evidence>
<dbReference type="InterPro" id="IPR006070">
    <property type="entry name" value="Sua5-like_dom"/>
</dbReference>
<proteinExistence type="inferred from homology"/>
<feature type="domain" description="YrdC-like" evidence="12">
    <location>
        <begin position="13"/>
        <end position="194"/>
    </location>
</feature>
<comment type="caution">
    <text evidence="13">The sequence shown here is derived from an EMBL/GenBank/DDBJ whole genome shotgun (WGS) entry which is preliminary data.</text>
</comment>
<comment type="catalytic activity">
    <reaction evidence="11">
        <text>L-threonine + hydrogencarbonate + ATP = L-threonylcarbamoyladenylate + diphosphate + H2O</text>
        <dbReference type="Rhea" id="RHEA:36407"/>
        <dbReference type="ChEBI" id="CHEBI:15377"/>
        <dbReference type="ChEBI" id="CHEBI:17544"/>
        <dbReference type="ChEBI" id="CHEBI:30616"/>
        <dbReference type="ChEBI" id="CHEBI:33019"/>
        <dbReference type="ChEBI" id="CHEBI:57926"/>
        <dbReference type="ChEBI" id="CHEBI:73682"/>
        <dbReference type="EC" id="2.7.7.87"/>
    </reaction>
</comment>
<reference evidence="13 14" key="1">
    <citation type="submission" date="2020-08" db="EMBL/GenBank/DDBJ databases">
        <title>Acidobacteriota in marine sediments use diverse sulfur dissimilation pathways.</title>
        <authorList>
            <person name="Wasmund K."/>
        </authorList>
    </citation>
    <scope>NUCLEOTIDE SEQUENCE [LARGE SCALE GENOMIC DNA]</scope>
    <source>
        <strain evidence="13">MAG AM3-A</strain>
    </source>
</reference>
<evidence type="ECO:0000256" key="2">
    <source>
        <dbReference type="ARBA" id="ARBA00007663"/>
    </source>
</evidence>
<dbReference type="InterPro" id="IPR017945">
    <property type="entry name" value="DHBP_synth_RibB-like_a/b_dom"/>
</dbReference>
<keyword evidence="9" id="KW-0067">ATP-binding</keyword>
<evidence type="ECO:0000256" key="10">
    <source>
        <dbReference type="ARBA" id="ARBA00029774"/>
    </source>
</evidence>
<dbReference type="EC" id="2.7.7.87" evidence="3"/>
<accession>A0A8J6YBG5</accession>
<evidence type="ECO:0000256" key="8">
    <source>
        <dbReference type="ARBA" id="ARBA00022741"/>
    </source>
</evidence>
<dbReference type="AlphaFoldDB" id="A0A8J6YBG5"/>
<evidence type="ECO:0000256" key="3">
    <source>
        <dbReference type="ARBA" id="ARBA00012584"/>
    </source>
</evidence>
<evidence type="ECO:0000256" key="4">
    <source>
        <dbReference type="ARBA" id="ARBA00022490"/>
    </source>
</evidence>
<dbReference type="PANTHER" id="PTHR17490">
    <property type="entry name" value="SUA5"/>
    <property type="match status" value="1"/>
</dbReference>
<dbReference type="GO" id="GO:0005524">
    <property type="term" value="F:ATP binding"/>
    <property type="evidence" value="ECO:0007669"/>
    <property type="project" value="UniProtKB-KW"/>
</dbReference>
<dbReference type="Gene3D" id="3.90.870.10">
    <property type="entry name" value="DHBP synthase"/>
    <property type="match status" value="1"/>
</dbReference>
<comment type="subcellular location">
    <subcellularLocation>
        <location evidence="1">Cytoplasm</location>
    </subcellularLocation>
</comment>
<dbReference type="SUPFAM" id="SSF55821">
    <property type="entry name" value="YrdC/RibB"/>
    <property type="match status" value="1"/>
</dbReference>
<evidence type="ECO:0000256" key="1">
    <source>
        <dbReference type="ARBA" id="ARBA00004496"/>
    </source>
</evidence>
<dbReference type="EMBL" id="JACXWA010000062">
    <property type="protein sequence ID" value="MBD3870436.1"/>
    <property type="molecule type" value="Genomic_DNA"/>
</dbReference>
<dbReference type="NCBIfam" id="TIGR00057">
    <property type="entry name" value="L-threonylcarbamoyladenylate synthase"/>
    <property type="match status" value="1"/>
</dbReference>
<dbReference type="GO" id="GO:0005737">
    <property type="term" value="C:cytoplasm"/>
    <property type="evidence" value="ECO:0007669"/>
    <property type="project" value="UniProtKB-SubCell"/>
</dbReference>
<evidence type="ECO:0000313" key="14">
    <source>
        <dbReference type="Proteomes" id="UP000598633"/>
    </source>
</evidence>
<evidence type="ECO:0000256" key="7">
    <source>
        <dbReference type="ARBA" id="ARBA00022695"/>
    </source>
</evidence>
<sequence>MIRLPFVEPGDVAEAVQAGSALIVQGGVLLLPTESFYGLGADPTSETGVARIFSMKERPAELGLPVLCADWKQLETLVVVPETFRVRLARLWPAALTVVLPTVGEVPAARSGTLAVRIPGHAEVRALLYRFGPLTATSANRHGDPPFTTVDGALASLAEPPDLVLDAGATAGGTVSTLVDLSRGEPKILRPGACAWEEPYPDGC</sequence>
<keyword evidence="4" id="KW-0963">Cytoplasm</keyword>